<dbReference type="GO" id="GO:0006913">
    <property type="term" value="P:nucleocytoplasmic transport"/>
    <property type="evidence" value="ECO:0007669"/>
    <property type="project" value="TreeGrafter"/>
</dbReference>
<dbReference type="VEuPathDB" id="CryptoDB:Cvel_6165"/>
<evidence type="ECO:0000256" key="2">
    <source>
        <dbReference type="ARBA" id="ARBA00022614"/>
    </source>
</evidence>
<gene>
    <name evidence="5" type="ORF">Cvel_6165</name>
</gene>
<dbReference type="InterPro" id="IPR027038">
    <property type="entry name" value="RanGap"/>
</dbReference>
<protein>
    <submittedName>
        <fullName evidence="5">Uncharacterized protein</fullName>
    </submittedName>
</protein>
<evidence type="ECO:0000256" key="3">
    <source>
        <dbReference type="ARBA" id="ARBA00022737"/>
    </source>
</evidence>
<dbReference type="PANTHER" id="PTHR24113">
    <property type="entry name" value="RAN GTPASE-ACTIVATING PROTEIN 1"/>
    <property type="match status" value="1"/>
</dbReference>
<dbReference type="Gene3D" id="3.80.10.10">
    <property type="entry name" value="Ribonuclease Inhibitor"/>
    <property type="match status" value="2"/>
</dbReference>
<dbReference type="GO" id="GO:0005829">
    <property type="term" value="C:cytosol"/>
    <property type="evidence" value="ECO:0007669"/>
    <property type="project" value="TreeGrafter"/>
</dbReference>
<evidence type="ECO:0000313" key="5">
    <source>
        <dbReference type="EMBL" id="CEM41204.1"/>
    </source>
</evidence>
<dbReference type="SUPFAM" id="SSF52047">
    <property type="entry name" value="RNI-like"/>
    <property type="match status" value="1"/>
</dbReference>
<dbReference type="GO" id="GO:0048471">
    <property type="term" value="C:perinuclear region of cytoplasm"/>
    <property type="evidence" value="ECO:0007669"/>
    <property type="project" value="TreeGrafter"/>
</dbReference>
<dbReference type="SMART" id="SM00368">
    <property type="entry name" value="LRR_RI"/>
    <property type="match status" value="5"/>
</dbReference>
<dbReference type="GO" id="GO:0031267">
    <property type="term" value="F:small GTPase binding"/>
    <property type="evidence" value="ECO:0007669"/>
    <property type="project" value="TreeGrafter"/>
</dbReference>
<keyword evidence="1" id="KW-0343">GTPase activation</keyword>
<dbReference type="PANTHER" id="PTHR24113:SF12">
    <property type="entry name" value="RAN GTPASE-ACTIVATING PROTEIN 1"/>
    <property type="match status" value="1"/>
</dbReference>
<dbReference type="InterPro" id="IPR001611">
    <property type="entry name" value="Leu-rich_rpt"/>
</dbReference>
<evidence type="ECO:0000256" key="4">
    <source>
        <dbReference type="SAM" id="MobiDB-lite"/>
    </source>
</evidence>
<reference evidence="5" key="1">
    <citation type="submission" date="2014-11" db="EMBL/GenBank/DDBJ databases">
        <authorList>
            <person name="Otto D Thomas"/>
            <person name="Naeem Raeece"/>
        </authorList>
    </citation>
    <scope>NUCLEOTIDE SEQUENCE</scope>
</reference>
<feature type="region of interest" description="Disordered" evidence="4">
    <location>
        <begin position="1"/>
        <end position="36"/>
    </location>
</feature>
<keyword evidence="2" id="KW-0433">Leucine-rich repeat</keyword>
<organism evidence="5">
    <name type="scientific">Chromera velia CCMP2878</name>
    <dbReference type="NCBI Taxonomy" id="1169474"/>
    <lineage>
        <taxon>Eukaryota</taxon>
        <taxon>Sar</taxon>
        <taxon>Alveolata</taxon>
        <taxon>Colpodellida</taxon>
        <taxon>Chromeraceae</taxon>
        <taxon>Chromera</taxon>
    </lineage>
</organism>
<dbReference type="EMBL" id="CDMZ01002190">
    <property type="protein sequence ID" value="CEM41204.1"/>
    <property type="molecule type" value="Genomic_DNA"/>
</dbReference>
<dbReference type="AlphaFoldDB" id="A0A0G4HB90"/>
<dbReference type="GO" id="GO:0005096">
    <property type="term" value="F:GTPase activator activity"/>
    <property type="evidence" value="ECO:0007669"/>
    <property type="project" value="UniProtKB-KW"/>
</dbReference>
<proteinExistence type="predicted"/>
<name>A0A0G4HB90_9ALVE</name>
<dbReference type="GO" id="GO:0005634">
    <property type="term" value="C:nucleus"/>
    <property type="evidence" value="ECO:0007669"/>
    <property type="project" value="TreeGrafter"/>
</dbReference>
<sequence length="636" mass="68805">MMIEGARNAALSAIGGENPKSRGNSETDTEETASVDSRDKSLNFFMHRMKLNPQLLSDLATQRESFGLAWLSAFLKTKERNEAPGKKKDKKNPFDFPRGLDLSGVRGLSPEKIYILLNALPSTVEEIKLDSRAVRGRALLLLLNFLKRVAAGREGKTEAPRLKSFTFAENSMGPSEASQVLPLLLPSLEHLCLKGNPLGSDGIRAVAEGVREGNAASLRVLDLEATGLEKEGLETLCEAMREKSLKVETLNLSGNAIGAVEEMEGLSSILCVSSLPSLREILVRQCGLTDGAVKPLTESMAKRNLPNLEVLDLGGNDFVGRFLGDLGGALRVGGVPRLRELRVNDARGMRSVGREILEAFLGALSAPECPPDLCVRGVCLYSSSVNEEEVRALGACRYPSIRTLDLRLYPNQVITFFEGMNSADKGSKYEMLDLHLCFEENANQGLRLVGEAIERGHFCCVRKLGVDSRALLIGGWEEEEEEEEEENIEEGKSLLFSSLSHTKLPMLSEFISKGSPLTDADITGFAEAVRVGNLSGLRVLQLVGVPESHDEWFGSEGMEALMGSVVESEEGLPFLEELRLCRTRAGEGGVSLGGALMSGKLPKLSDINLSNSRLTDEGLGALGHAVRRGGLSVSPP</sequence>
<accession>A0A0G4HB90</accession>
<dbReference type="PhylomeDB" id="A0A0G4HB90"/>
<dbReference type="Pfam" id="PF13516">
    <property type="entry name" value="LRR_6"/>
    <property type="match status" value="1"/>
</dbReference>
<keyword evidence="3" id="KW-0677">Repeat</keyword>
<evidence type="ECO:0000256" key="1">
    <source>
        <dbReference type="ARBA" id="ARBA00022468"/>
    </source>
</evidence>
<dbReference type="InterPro" id="IPR032675">
    <property type="entry name" value="LRR_dom_sf"/>
</dbReference>